<accession>F7VGL6</accession>
<dbReference type="PANTHER" id="PTHR30106">
    <property type="entry name" value="INNER MEMBRANE PROTEIN YEIH-RELATED"/>
    <property type="match status" value="1"/>
</dbReference>
<evidence type="ECO:0000256" key="1">
    <source>
        <dbReference type="ARBA" id="ARBA00004651"/>
    </source>
</evidence>
<comment type="subcellular location">
    <subcellularLocation>
        <location evidence="1">Cell membrane</location>
        <topology evidence="1">Multi-pass membrane protein</topology>
    </subcellularLocation>
</comment>
<evidence type="ECO:0000313" key="9">
    <source>
        <dbReference type="Proteomes" id="UP000004319"/>
    </source>
</evidence>
<feature type="transmembrane region" description="Helical" evidence="7">
    <location>
        <begin position="291"/>
        <end position="312"/>
    </location>
</feature>
<evidence type="ECO:0000256" key="2">
    <source>
        <dbReference type="ARBA" id="ARBA00007977"/>
    </source>
</evidence>
<feature type="transmembrane region" description="Helical" evidence="7">
    <location>
        <begin position="40"/>
        <end position="60"/>
    </location>
</feature>
<keyword evidence="5 7" id="KW-1133">Transmembrane helix</keyword>
<feature type="transmembrane region" description="Helical" evidence="7">
    <location>
        <begin position="12"/>
        <end position="34"/>
    </location>
</feature>
<comment type="caution">
    <text evidence="8">The sequence shown here is derived from an EMBL/GenBank/DDBJ whole genome shotgun (WGS) entry which is preliminary data.</text>
</comment>
<feature type="transmembrane region" description="Helical" evidence="7">
    <location>
        <begin position="195"/>
        <end position="214"/>
    </location>
</feature>
<dbReference type="GO" id="GO:0005886">
    <property type="term" value="C:plasma membrane"/>
    <property type="evidence" value="ECO:0007669"/>
    <property type="project" value="UniProtKB-SubCell"/>
</dbReference>
<feature type="transmembrane region" description="Helical" evidence="7">
    <location>
        <begin position="168"/>
        <end position="188"/>
    </location>
</feature>
<keyword evidence="3" id="KW-1003">Cell membrane</keyword>
<dbReference type="Proteomes" id="UP000004319">
    <property type="component" value="Unassembled WGS sequence"/>
</dbReference>
<dbReference type="AlphaFoldDB" id="F7VGL6"/>
<feature type="transmembrane region" description="Helical" evidence="7">
    <location>
        <begin position="265"/>
        <end position="285"/>
    </location>
</feature>
<organism evidence="8 9">
    <name type="scientific">Acetobacter tropicalis NBRC 101654</name>
    <dbReference type="NCBI Taxonomy" id="749388"/>
    <lineage>
        <taxon>Bacteria</taxon>
        <taxon>Pseudomonadati</taxon>
        <taxon>Pseudomonadota</taxon>
        <taxon>Alphaproteobacteria</taxon>
        <taxon>Acetobacterales</taxon>
        <taxon>Acetobacteraceae</taxon>
        <taxon>Acetobacter</taxon>
    </lineage>
</organism>
<keyword evidence="6 7" id="KW-0472">Membrane</keyword>
<keyword evidence="4 7" id="KW-0812">Transmembrane</keyword>
<dbReference type="InterPro" id="IPR018383">
    <property type="entry name" value="UPF0324_pro"/>
</dbReference>
<evidence type="ECO:0000256" key="4">
    <source>
        <dbReference type="ARBA" id="ARBA00022692"/>
    </source>
</evidence>
<evidence type="ECO:0000256" key="6">
    <source>
        <dbReference type="ARBA" id="ARBA00023136"/>
    </source>
</evidence>
<name>F7VGL6_9PROT</name>
<sequence>MGRDAALMKQKRLNYGYVPGVVLSLVVAVVSLLVEQAERLLTGTVWLEGLVLAILLGTIVRTVWMPSARYHSGINFTAHRVLEWAVALMGGTISAGVVLRAGPVLLFGIVLTVCVTILAGIAIGRALKLPTKMAILIACGNAICGNSAIAAIAPVIDADSDDVATSVAFTAVLGIIVVIALPIIAHGLGLTAEGGGMLAGLTVYAVPQVLAAAGPMGPAAVQMGTVVKLVRVLMLGPVVAGFSLLHARTELARDASICRFGITRFLPPFILAFMALMALRSVGLLPDAVVVPLHVTSNVLTIVAMAGLGLTVDLRGVCAAGMKTIACVTLSLFLLGAAGLCVVRLCCHA</sequence>
<protein>
    <submittedName>
        <fullName evidence="8">Uncharacterized protein</fullName>
    </submittedName>
</protein>
<reference evidence="8 9" key="1">
    <citation type="journal article" date="2011" name="Biochem. Biophys. Res. Commun.">
        <title>Increased number of Arginine-based salt bridges contributes to the thermotolerance of thermotolerant acetic acid bacteria, Acetobacter tropicalis SKU1100.</title>
        <authorList>
            <person name="Matsutani M."/>
            <person name="Hirakawa H."/>
            <person name="Nishikura M."/>
            <person name="Soemphol W."/>
            <person name="Ali I.A.I."/>
            <person name="Yakushi T."/>
            <person name="Matsushita K."/>
        </authorList>
    </citation>
    <scope>NUCLEOTIDE SEQUENCE [LARGE SCALE GENOMIC DNA]</scope>
    <source>
        <strain evidence="8 9">NBRC 101654</strain>
    </source>
</reference>
<dbReference type="Pfam" id="PF03601">
    <property type="entry name" value="Cons_hypoth698"/>
    <property type="match status" value="1"/>
</dbReference>
<dbReference type="EMBL" id="BABS01000097">
    <property type="protein sequence ID" value="GAA09511.1"/>
    <property type="molecule type" value="Genomic_DNA"/>
</dbReference>
<proteinExistence type="inferred from homology"/>
<evidence type="ECO:0000313" key="8">
    <source>
        <dbReference type="EMBL" id="GAA09511.1"/>
    </source>
</evidence>
<evidence type="ECO:0000256" key="3">
    <source>
        <dbReference type="ARBA" id="ARBA00022475"/>
    </source>
</evidence>
<feature type="transmembrane region" description="Helical" evidence="7">
    <location>
        <begin position="105"/>
        <end position="127"/>
    </location>
</feature>
<gene>
    <name evidence="8" type="ORF">ATPR_2515</name>
</gene>
<dbReference type="PANTHER" id="PTHR30106:SF2">
    <property type="entry name" value="UPF0324 INNER MEMBRANE PROTEIN YEIH"/>
    <property type="match status" value="1"/>
</dbReference>
<feature type="transmembrane region" description="Helical" evidence="7">
    <location>
        <begin position="134"/>
        <end position="156"/>
    </location>
</feature>
<evidence type="ECO:0000256" key="5">
    <source>
        <dbReference type="ARBA" id="ARBA00022989"/>
    </source>
</evidence>
<feature type="transmembrane region" description="Helical" evidence="7">
    <location>
        <begin position="324"/>
        <end position="345"/>
    </location>
</feature>
<feature type="transmembrane region" description="Helical" evidence="7">
    <location>
        <begin position="81"/>
        <end position="99"/>
    </location>
</feature>
<feature type="transmembrane region" description="Helical" evidence="7">
    <location>
        <begin position="226"/>
        <end position="245"/>
    </location>
</feature>
<comment type="similarity">
    <text evidence="2">Belongs to the UPF0324 family.</text>
</comment>
<evidence type="ECO:0000256" key="7">
    <source>
        <dbReference type="SAM" id="Phobius"/>
    </source>
</evidence>